<proteinExistence type="predicted"/>
<dbReference type="SUPFAM" id="SSF55874">
    <property type="entry name" value="ATPase domain of HSP90 chaperone/DNA topoisomerase II/histidine kinase"/>
    <property type="match status" value="1"/>
</dbReference>
<dbReference type="RefSeq" id="WP_204076852.1">
    <property type="nucleotide sequence ID" value="NZ_BAABHI010000007.1"/>
</dbReference>
<sequence>MRIRGDQQPALARGIVTVVLAGFASVYVLAGSPLAIVVFGLQLVYVFPGLRKWRGWVLLAVQAVAVYAATLGFGTSVGIVGFLGGSLLLTSWWPLAVPVAVSAVVIGPADPAISMVLISLVIYGLTRLTERVDEVHAARMALAMAAVAEERLRISAELSQGLGRGLAEINAGVRAALADPGGAARTLGEVTGAARVFLADARNAAASYRATSLAPELATARAMLAAAGVTADVRSGDVVPVGPAGALLATVLRGAVTEILRRATARTCVIEVLSAGGTVRLRVVSDDARTVEDEGFGDLPDRIAAVGGALSTGFTPEGRLLVEAVVPEIRRPVEVAEERGAYALSVALLATVLVGFTVKALLLIHGVAILLAAACLAVIVVMQLRSVSGRHMVALALMTLLTYLPILGFGRAWLGTAGFLAGPLLLAFPWAVAWPLVACVTASVAVIAVRLGLPAAVTLNYAVSTLVTGLVVYGLIRLARQVRELQIARQELARAAVVEERLRAARDLHDLLGHNLAAILLKCELARRLDPARARSELEDVLVMAERAEADMRSVSGEAQGLSLDAEARSARSVLSAAGIETELDLVEEDLPAEVEYVLAVVLREAVTNVLRHSVAGLCRISTVVEDGGIRLRVRNDGARPAARRRGSSGIGNLTVRLAVLRGTLAAGAEDGWFELDAWVPLSPSDVIGPVAGPVAVGRPG</sequence>
<dbReference type="AlphaFoldDB" id="A0A8J3UAU1"/>
<evidence type="ECO:0000256" key="4">
    <source>
        <dbReference type="SAM" id="Phobius"/>
    </source>
</evidence>
<evidence type="ECO:0000259" key="5">
    <source>
        <dbReference type="Pfam" id="PF07730"/>
    </source>
</evidence>
<evidence type="ECO:0000256" key="1">
    <source>
        <dbReference type="ARBA" id="ARBA00022679"/>
    </source>
</evidence>
<evidence type="ECO:0000256" key="2">
    <source>
        <dbReference type="ARBA" id="ARBA00022777"/>
    </source>
</evidence>
<dbReference type="GO" id="GO:0000155">
    <property type="term" value="F:phosphorelay sensor kinase activity"/>
    <property type="evidence" value="ECO:0007669"/>
    <property type="project" value="InterPro"/>
</dbReference>
<feature type="transmembrane region" description="Helical" evidence="4">
    <location>
        <begin position="426"/>
        <end position="449"/>
    </location>
</feature>
<feature type="transmembrane region" description="Helical" evidence="4">
    <location>
        <begin position="362"/>
        <end position="381"/>
    </location>
</feature>
<comment type="caution">
    <text evidence="6">The sequence shown here is derived from an EMBL/GenBank/DDBJ whole genome shotgun (WGS) entry which is preliminary data.</text>
</comment>
<name>A0A8J3UAU1_9ACTN</name>
<protein>
    <submittedName>
        <fullName evidence="6">Two-component sensor histidine kinase</fullName>
    </submittedName>
</protein>
<dbReference type="InterPro" id="IPR036890">
    <property type="entry name" value="HATPase_C_sf"/>
</dbReference>
<dbReference type="GO" id="GO:0016020">
    <property type="term" value="C:membrane"/>
    <property type="evidence" value="ECO:0007669"/>
    <property type="project" value="InterPro"/>
</dbReference>
<accession>A0A8J3UAU1</accession>
<dbReference type="InterPro" id="IPR011712">
    <property type="entry name" value="Sig_transdc_His_kin_sub3_dim/P"/>
</dbReference>
<dbReference type="Gene3D" id="3.30.565.10">
    <property type="entry name" value="Histidine kinase-like ATPase, C-terminal domain"/>
    <property type="match status" value="1"/>
</dbReference>
<dbReference type="EMBL" id="BOOP01000032">
    <property type="protein sequence ID" value="GII41387.1"/>
    <property type="molecule type" value="Genomic_DNA"/>
</dbReference>
<evidence type="ECO:0000313" key="6">
    <source>
        <dbReference type="EMBL" id="GII41387.1"/>
    </source>
</evidence>
<dbReference type="Pfam" id="PF07730">
    <property type="entry name" value="HisKA_3"/>
    <property type="match status" value="1"/>
</dbReference>
<evidence type="ECO:0000256" key="3">
    <source>
        <dbReference type="ARBA" id="ARBA00023012"/>
    </source>
</evidence>
<reference evidence="6 7" key="1">
    <citation type="submission" date="2021-01" db="EMBL/GenBank/DDBJ databases">
        <title>Whole genome shotgun sequence of Planotetraspora phitsanulokensis NBRC 104273.</title>
        <authorList>
            <person name="Komaki H."/>
            <person name="Tamura T."/>
        </authorList>
    </citation>
    <scope>NUCLEOTIDE SEQUENCE [LARGE SCALE GENOMIC DNA]</scope>
    <source>
        <strain evidence="6 7">NBRC 104273</strain>
    </source>
</reference>
<dbReference type="Gene3D" id="1.20.5.1930">
    <property type="match status" value="1"/>
</dbReference>
<feature type="transmembrane region" description="Helical" evidence="4">
    <location>
        <begin position="56"/>
        <end position="83"/>
    </location>
</feature>
<dbReference type="PANTHER" id="PTHR24421:SF63">
    <property type="entry name" value="SENSOR HISTIDINE KINASE DESK"/>
    <property type="match status" value="1"/>
</dbReference>
<keyword evidence="4" id="KW-0472">Membrane</keyword>
<evidence type="ECO:0000313" key="7">
    <source>
        <dbReference type="Proteomes" id="UP000622547"/>
    </source>
</evidence>
<keyword evidence="4" id="KW-0812">Transmembrane</keyword>
<organism evidence="6 7">
    <name type="scientific">Planotetraspora phitsanulokensis</name>
    <dbReference type="NCBI Taxonomy" id="575192"/>
    <lineage>
        <taxon>Bacteria</taxon>
        <taxon>Bacillati</taxon>
        <taxon>Actinomycetota</taxon>
        <taxon>Actinomycetes</taxon>
        <taxon>Streptosporangiales</taxon>
        <taxon>Streptosporangiaceae</taxon>
        <taxon>Planotetraspora</taxon>
    </lineage>
</organism>
<feature type="domain" description="Signal transduction histidine kinase subgroup 3 dimerisation and phosphoacceptor" evidence="5">
    <location>
        <begin position="500"/>
        <end position="557"/>
    </location>
</feature>
<feature type="transmembrane region" description="Helical" evidence="4">
    <location>
        <begin position="393"/>
        <end position="414"/>
    </location>
</feature>
<feature type="transmembrane region" description="Helical" evidence="4">
    <location>
        <begin position="95"/>
        <end position="123"/>
    </location>
</feature>
<feature type="transmembrane region" description="Helical" evidence="4">
    <location>
        <begin position="456"/>
        <end position="476"/>
    </location>
</feature>
<keyword evidence="7" id="KW-1185">Reference proteome</keyword>
<gene>
    <name evidence="6" type="ORF">Pph01_63900</name>
</gene>
<dbReference type="InterPro" id="IPR050482">
    <property type="entry name" value="Sensor_HK_TwoCompSys"/>
</dbReference>
<keyword evidence="4" id="KW-1133">Transmembrane helix</keyword>
<keyword evidence="2 6" id="KW-0418">Kinase</keyword>
<feature type="transmembrane region" description="Helical" evidence="4">
    <location>
        <begin position="340"/>
        <end position="356"/>
    </location>
</feature>
<keyword evidence="1" id="KW-0808">Transferase</keyword>
<dbReference type="GO" id="GO:0046983">
    <property type="term" value="F:protein dimerization activity"/>
    <property type="evidence" value="ECO:0007669"/>
    <property type="project" value="InterPro"/>
</dbReference>
<dbReference type="Gene3D" id="6.10.250.2870">
    <property type="match status" value="1"/>
</dbReference>
<dbReference type="Proteomes" id="UP000622547">
    <property type="component" value="Unassembled WGS sequence"/>
</dbReference>
<dbReference type="PANTHER" id="PTHR24421">
    <property type="entry name" value="NITRATE/NITRITE SENSOR PROTEIN NARX-RELATED"/>
    <property type="match status" value="1"/>
</dbReference>
<keyword evidence="3" id="KW-0902">Two-component regulatory system</keyword>
<feature type="transmembrane region" description="Helical" evidence="4">
    <location>
        <begin position="15"/>
        <end position="44"/>
    </location>
</feature>